<gene>
    <name evidence="1" type="ORF">KSX_43110</name>
</gene>
<protein>
    <submittedName>
        <fullName evidence="1">Uncharacterized protein</fullName>
    </submittedName>
</protein>
<comment type="caution">
    <text evidence="1">The sequence shown here is derived from an EMBL/GenBank/DDBJ whole genome shotgun (WGS) entry which is preliminary data.</text>
</comment>
<accession>A0A8J3I3L4</accession>
<sequence length="87" mass="9061">MKELENIIAGAELNDADLEMISGRGDGGYGGGKGGFVQGGRSDLRVVNNFSFRNNTNVSGVLTIPVTVSDFNCNSFNNIVIGGGDGY</sequence>
<keyword evidence="2" id="KW-1185">Reference proteome</keyword>
<dbReference type="Proteomes" id="UP000612362">
    <property type="component" value="Unassembled WGS sequence"/>
</dbReference>
<evidence type="ECO:0000313" key="1">
    <source>
        <dbReference type="EMBL" id="GHO46148.1"/>
    </source>
</evidence>
<organism evidence="1 2">
    <name type="scientific">Ktedonospora formicarum</name>
    <dbReference type="NCBI Taxonomy" id="2778364"/>
    <lineage>
        <taxon>Bacteria</taxon>
        <taxon>Bacillati</taxon>
        <taxon>Chloroflexota</taxon>
        <taxon>Ktedonobacteria</taxon>
        <taxon>Ktedonobacterales</taxon>
        <taxon>Ktedonobacteraceae</taxon>
        <taxon>Ktedonospora</taxon>
    </lineage>
</organism>
<reference evidence="1" key="1">
    <citation type="submission" date="2020-10" db="EMBL/GenBank/DDBJ databases">
        <title>Taxonomic study of unclassified bacteria belonging to the class Ktedonobacteria.</title>
        <authorList>
            <person name="Yabe S."/>
            <person name="Wang C.M."/>
            <person name="Zheng Y."/>
            <person name="Sakai Y."/>
            <person name="Cavaletti L."/>
            <person name="Monciardini P."/>
            <person name="Donadio S."/>
        </authorList>
    </citation>
    <scope>NUCLEOTIDE SEQUENCE</scope>
    <source>
        <strain evidence="1">SOSP1-1</strain>
    </source>
</reference>
<dbReference type="AlphaFoldDB" id="A0A8J3I3L4"/>
<dbReference type="EMBL" id="BNJF01000002">
    <property type="protein sequence ID" value="GHO46148.1"/>
    <property type="molecule type" value="Genomic_DNA"/>
</dbReference>
<dbReference type="RefSeq" id="WP_220195545.1">
    <property type="nucleotide sequence ID" value="NZ_BNJF01000002.1"/>
</dbReference>
<evidence type="ECO:0000313" key="2">
    <source>
        <dbReference type="Proteomes" id="UP000612362"/>
    </source>
</evidence>
<name>A0A8J3I3L4_9CHLR</name>
<proteinExistence type="predicted"/>